<protein>
    <recommendedName>
        <fullName evidence="2">DUF3223 domain-containing protein</fullName>
    </recommendedName>
</protein>
<dbReference type="PANTHER" id="PTHR33415">
    <property type="entry name" value="PROTEIN EMBRYO DEFECTIVE 514"/>
    <property type="match status" value="1"/>
</dbReference>
<dbReference type="Pfam" id="PF11523">
    <property type="entry name" value="DUF3223"/>
    <property type="match status" value="1"/>
</dbReference>
<dbReference type="PANTHER" id="PTHR33415:SF4">
    <property type="entry name" value="DCL PROTEIN (DUF3223)"/>
    <property type="match status" value="1"/>
</dbReference>
<sequence>MAKPIAFGTYQFKTQKSATEDARRRISQYEAGERLQLEDELFFTSLFTLHSEYAEKKGSGIDYIQVERDFHQNRCLYIYRVDGTNTDCSWVQCIQPASQKTIVSMAFRRAVKDIVMRYKSAKLVDVDVCPVLGIKLTYDNSHASYLTPSFDELLSEFLNQSQIDIESVRLTNPAPDDVDQRGILADPEFLERWVAYHRNNAHLQLLSAEANLHRLKS</sequence>
<comment type="caution">
    <text evidence="1">The sequence shown here is derived from an EMBL/GenBank/DDBJ whole genome shotgun (WGS) entry which is preliminary data.</text>
</comment>
<accession>A0A0F9GD96</accession>
<evidence type="ECO:0008006" key="2">
    <source>
        <dbReference type="Google" id="ProtNLM"/>
    </source>
</evidence>
<name>A0A0F9GD96_9ZZZZ</name>
<proteinExistence type="predicted"/>
<dbReference type="GO" id="GO:0009658">
    <property type="term" value="P:chloroplast organization"/>
    <property type="evidence" value="ECO:0007669"/>
    <property type="project" value="TreeGrafter"/>
</dbReference>
<dbReference type="EMBL" id="LAZR01028903">
    <property type="protein sequence ID" value="KKL61162.1"/>
    <property type="molecule type" value="Genomic_DNA"/>
</dbReference>
<dbReference type="AlphaFoldDB" id="A0A0F9GD96"/>
<dbReference type="Gene3D" id="3.10.450.40">
    <property type="match status" value="1"/>
</dbReference>
<evidence type="ECO:0000313" key="1">
    <source>
        <dbReference type="EMBL" id="KKL61162.1"/>
    </source>
</evidence>
<organism evidence="1">
    <name type="scientific">marine sediment metagenome</name>
    <dbReference type="NCBI Taxonomy" id="412755"/>
    <lineage>
        <taxon>unclassified sequences</taxon>
        <taxon>metagenomes</taxon>
        <taxon>ecological metagenomes</taxon>
    </lineage>
</organism>
<gene>
    <name evidence="1" type="ORF">LCGC14_2198070</name>
</gene>
<dbReference type="InterPro" id="IPR044673">
    <property type="entry name" value="DCL-like"/>
</dbReference>
<dbReference type="GO" id="GO:0009507">
    <property type="term" value="C:chloroplast"/>
    <property type="evidence" value="ECO:0007669"/>
    <property type="project" value="TreeGrafter"/>
</dbReference>
<dbReference type="GO" id="GO:1901259">
    <property type="term" value="P:chloroplast rRNA processing"/>
    <property type="evidence" value="ECO:0007669"/>
    <property type="project" value="TreeGrafter"/>
</dbReference>
<reference evidence="1" key="1">
    <citation type="journal article" date="2015" name="Nature">
        <title>Complex archaea that bridge the gap between prokaryotes and eukaryotes.</title>
        <authorList>
            <person name="Spang A."/>
            <person name="Saw J.H."/>
            <person name="Jorgensen S.L."/>
            <person name="Zaremba-Niedzwiedzka K."/>
            <person name="Martijn J."/>
            <person name="Lind A.E."/>
            <person name="van Eijk R."/>
            <person name="Schleper C."/>
            <person name="Guy L."/>
            <person name="Ettema T.J."/>
        </authorList>
    </citation>
    <scope>NUCLEOTIDE SEQUENCE</scope>
</reference>